<sequence>MIVNKNGVQETKKANQQSKQGQNGLTNSAYSTNTNSPGSQAGKQLTAPQSIPGNVVSLDSKTPSFNQEF</sequence>
<reference evidence="2 3" key="1">
    <citation type="journal article" date="2021" name="Int. J. Syst. Evol. Microbiol.">
        <title>Clostridium zeae sp. nov., isolated from corn silage.</title>
        <authorList>
            <person name="Kobayashi H."/>
            <person name="Tanizawa Y."/>
            <person name="Yagura M."/>
            <person name="Sakamoto M."/>
            <person name="Ohkuma M."/>
            <person name="Tohno M."/>
        </authorList>
    </citation>
    <scope>NUCLEOTIDE SEQUENCE [LARGE SCALE GENOMIC DNA]</scope>
    <source>
        <strain evidence="2 3">CSC2</strain>
    </source>
</reference>
<evidence type="ECO:0000256" key="1">
    <source>
        <dbReference type="SAM" id="MobiDB-lite"/>
    </source>
</evidence>
<dbReference type="Proteomes" id="UP000663802">
    <property type="component" value="Unassembled WGS sequence"/>
</dbReference>
<comment type="caution">
    <text evidence="2">The sequence shown here is derived from an EMBL/GenBank/DDBJ whole genome shotgun (WGS) entry which is preliminary data.</text>
</comment>
<evidence type="ECO:0000313" key="2">
    <source>
        <dbReference type="EMBL" id="GFZ31066.1"/>
    </source>
</evidence>
<gene>
    <name evidence="2" type="ORF">CSC2_15920</name>
</gene>
<organism evidence="2 3">
    <name type="scientific">Clostridium zeae</name>
    <dbReference type="NCBI Taxonomy" id="2759022"/>
    <lineage>
        <taxon>Bacteria</taxon>
        <taxon>Bacillati</taxon>
        <taxon>Bacillota</taxon>
        <taxon>Clostridia</taxon>
        <taxon>Eubacteriales</taxon>
        <taxon>Clostridiaceae</taxon>
        <taxon>Clostridium</taxon>
    </lineage>
</organism>
<accession>A0ABQ1E8F3</accession>
<proteinExistence type="predicted"/>
<dbReference type="RefSeq" id="WP_206869169.1">
    <property type="nucleotide sequence ID" value="NZ_BMBA01000001.1"/>
</dbReference>
<evidence type="ECO:0000313" key="3">
    <source>
        <dbReference type="Proteomes" id="UP000663802"/>
    </source>
</evidence>
<name>A0ABQ1E8F3_9CLOT</name>
<protein>
    <submittedName>
        <fullName evidence="2">Uncharacterized protein</fullName>
    </submittedName>
</protein>
<keyword evidence="3" id="KW-1185">Reference proteome</keyword>
<feature type="region of interest" description="Disordered" evidence="1">
    <location>
        <begin position="1"/>
        <end position="69"/>
    </location>
</feature>
<dbReference type="EMBL" id="BMBA01000001">
    <property type="protein sequence ID" value="GFZ31066.1"/>
    <property type="molecule type" value="Genomic_DNA"/>
</dbReference>